<keyword evidence="2" id="KW-1185">Reference proteome</keyword>
<accession>A0ABU2BIH9</accession>
<dbReference type="Proteomes" id="UP001183817">
    <property type="component" value="Unassembled WGS sequence"/>
</dbReference>
<sequence length="40" mass="4324">MQGASNGKPFIVAVTRVHPTDNEFELAHGFKPVQTVLLAC</sequence>
<evidence type="ECO:0000313" key="1">
    <source>
        <dbReference type="EMBL" id="MDR7358435.1"/>
    </source>
</evidence>
<gene>
    <name evidence="1" type="ORF">J2S64_002126</name>
</gene>
<dbReference type="EMBL" id="JAVDYI010000001">
    <property type="protein sequence ID" value="MDR7358435.1"/>
    <property type="molecule type" value="Genomic_DNA"/>
</dbReference>
<evidence type="ECO:0000313" key="2">
    <source>
        <dbReference type="Proteomes" id="UP001183817"/>
    </source>
</evidence>
<reference evidence="1 2" key="1">
    <citation type="submission" date="2023-07" db="EMBL/GenBank/DDBJ databases">
        <title>Sequencing the genomes of 1000 actinobacteria strains.</title>
        <authorList>
            <person name="Klenk H.-P."/>
        </authorList>
    </citation>
    <scope>NUCLEOTIDE SEQUENCE [LARGE SCALE GENOMIC DNA]</scope>
    <source>
        <strain evidence="1 2">DSM 20167</strain>
    </source>
</reference>
<proteinExistence type="predicted"/>
<name>A0ABU2BIH9_9MICC</name>
<organism evidence="1 2">
    <name type="scientific">Paeniglutamicibacter sulfureus</name>
    <dbReference type="NCBI Taxonomy" id="43666"/>
    <lineage>
        <taxon>Bacteria</taxon>
        <taxon>Bacillati</taxon>
        <taxon>Actinomycetota</taxon>
        <taxon>Actinomycetes</taxon>
        <taxon>Micrococcales</taxon>
        <taxon>Micrococcaceae</taxon>
        <taxon>Paeniglutamicibacter</taxon>
    </lineage>
</organism>
<comment type="caution">
    <text evidence="1">The sequence shown here is derived from an EMBL/GenBank/DDBJ whole genome shotgun (WGS) entry which is preliminary data.</text>
</comment>
<protein>
    <submittedName>
        <fullName evidence="1">Uncharacterized protein</fullName>
    </submittedName>
</protein>